<protein>
    <submittedName>
        <fullName evidence="1">Uncharacterized protein</fullName>
    </submittedName>
</protein>
<name>A0A835G8G8_SPOEX</name>
<organism evidence="1 2">
    <name type="scientific">Spodoptera exigua</name>
    <name type="common">Beet armyworm</name>
    <name type="synonym">Noctua fulgens</name>
    <dbReference type="NCBI Taxonomy" id="7107"/>
    <lineage>
        <taxon>Eukaryota</taxon>
        <taxon>Metazoa</taxon>
        <taxon>Ecdysozoa</taxon>
        <taxon>Arthropoda</taxon>
        <taxon>Hexapoda</taxon>
        <taxon>Insecta</taxon>
        <taxon>Pterygota</taxon>
        <taxon>Neoptera</taxon>
        <taxon>Endopterygota</taxon>
        <taxon>Lepidoptera</taxon>
        <taxon>Glossata</taxon>
        <taxon>Ditrysia</taxon>
        <taxon>Noctuoidea</taxon>
        <taxon>Noctuidae</taxon>
        <taxon>Amphipyrinae</taxon>
        <taxon>Spodoptera</taxon>
    </lineage>
</organism>
<gene>
    <name evidence="1" type="ORF">HW555_011475</name>
</gene>
<sequence length="113" mass="13329">MNHKRRYSASNQYRGLEEALNTILEDSNDGLEYDLAIQNQVLLPTKRRVLMMKLLQSTCQVMFQEKSRCLCKILALFRILRTTAIMNHWLQNELGKTIHNVPMNQVMHKIDRL</sequence>
<dbReference type="Proteomes" id="UP000648187">
    <property type="component" value="Unassembled WGS sequence"/>
</dbReference>
<comment type="caution">
    <text evidence="1">The sequence shown here is derived from an EMBL/GenBank/DDBJ whole genome shotgun (WGS) entry which is preliminary data.</text>
</comment>
<keyword evidence="2" id="KW-1185">Reference proteome</keyword>
<dbReference type="EMBL" id="JACKWZ010000345">
    <property type="protein sequence ID" value="KAF9409026.1"/>
    <property type="molecule type" value="Genomic_DNA"/>
</dbReference>
<evidence type="ECO:0000313" key="2">
    <source>
        <dbReference type="Proteomes" id="UP000648187"/>
    </source>
</evidence>
<accession>A0A835G8G8</accession>
<reference evidence="1" key="1">
    <citation type="submission" date="2020-08" db="EMBL/GenBank/DDBJ databases">
        <title>Spodoptera exigua strain:BAW_Kor-Di-RS1 Genome sequencing and assembly.</title>
        <authorList>
            <person name="Kim J."/>
            <person name="Nam H.Y."/>
            <person name="Kwon M."/>
            <person name="Choi J.H."/>
            <person name="Cho S.R."/>
            <person name="Kim G.-H."/>
        </authorList>
    </citation>
    <scope>NUCLEOTIDE SEQUENCE</scope>
    <source>
        <strain evidence="1">BAW_Kor-Di-RS1</strain>
        <tissue evidence="1">Whole-body</tissue>
    </source>
</reference>
<evidence type="ECO:0000313" key="1">
    <source>
        <dbReference type="EMBL" id="KAF9409026.1"/>
    </source>
</evidence>
<proteinExistence type="predicted"/>
<dbReference type="AlphaFoldDB" id="A0A835G8G8"/>